<evidence type="ECO:0000313" key="1">
    <source>
        <dbReference type="EMBL" id="QSX00318.1"/>
    </source>
</evidence>
<gene>
    <name evidence="1" type="ORF">J0X25_04960</name>
</gene>
<evidence type="ECO:0000313" key="2">
    <source>
        <dbReference type="Proteomes" id="UP000663203"/>
    </source>
</evidence>
<organism evidence="1 2">
    <name type="scientific">Haloterrigena alkaliphila</name>
    <dbReference type="NCBI Taxonomy" id="2816475"/>
    <lineage>
        <taxon>Archaea</taxon>
        <taxon>Methanobacteriati</taxon>
        <taxon>Methanobacteriota</taxon>
        <taxon>Stenosarchaea group</taxon>
        <taxon>Halobacteria</taxon>
        <taxon>Halobacteriales</taxon>
        <taxon>Natrialbaceae</taxon>
        <taxon>Haloterrigena</taxon>
    </lineage>
</organism>
<dbReference type="Proteomes" id="UP000663203">
    <property type="component" value="Chromosome"/>
</dbReference>
<dbReference type="GeneID" id="63186631"/>
<protein>
    <recommendedName>
        <fullName evidence="3">C2H2-type domain-containing protein</fullName>
    </recommendedName>
</protein>
<dbReference type="RefSeq" id="WP_207290038.1">
    <property type="nucleotide sequence ID" value="NZ_CP071462.1"/>
</dbReference>
<sequence length="49" mass="5551">MANDPQTCPICEFSSDAETDVYTHLLTSHRKRAITETLLEVRPAHAPQR</sequence>
<dbReference type="AlphaFoldDB" id="A0A8A2VI36"/>
<proteinExistence type="predicted"/>
<keyword evidence="2" id="KW-1185">Reference proteome</keyword>
<dbReference type="KEGG" id="hakz:J0X25_04960"/>
<dbReference type="EMBL" id="CP071462">
    <property type="protein sequence ID" value="QSX00318.1"/>
    <property type="molecule type" value="Genomic_DNA"/>
</dbReference>
<evidence type="ECO:0008006" key="3">
    <source>
        <dbReference type="Google" id="ProtNLM"/>
    </source>
</evidence>
<reference evidence="1 2" key="1">
    <citation type="submission" date="2021-03" db="EMBL/GenBank/DDBJ databases">
        <title>Haloterrigena longa sp. nov. and Haloterrigena limicola sp. nov., extremely halophilic archaea isolated from a salt lake.</title>
        <authorList>
            <person name="Henglin C."/>
        </authorList>
    </citation>
    <scope>NUCLEOTIDE SEQUENCE [LARGE SCALE GENOMIC DNA]</scope>
    <source>
        <strain evidence="1 2">KZCA68</strain>
    </source>
</reference>
<name>A0A8A2VI36_9EURY</name>
<accession>A0A8A2VI36</accession>